<dbReference type="Proteomes" id="UP000762676">
    <property type="component" value="Unassembled WGS sequence"/>
</dbReference>
<gene>
    <name evidence="1" type="ORF">ElyMa_007056900</name>
</gene>
<proteinExistence type="predicted"/>
<comment type="caution">
    <text evidence="1">The sequence shown here is derived from an EMBL/GenBank/DDBJ whole genome shotgun (WGS) entry which is preliminary data.</text>
</comment>
<sequence length="114" mass="13217">MLQGSSTRGSFVDFNPRTRILAPSPIKKLFTQRTRTSQPRELARRTFALVIVHCPLPLQKWKQNGSWYQTKARLYNVPGQKTSYSCRRSEGAQSFFWLLLRIASDSETVIIRQD</sequence>
<dbReference type="AlphaFoldDB" id="A0AAV4JV08"/>
<protein>
    <submittedName>
        <fullName evidence="1">Uncharacterized protein</fullName>
    </submittedName>
</protein>
<organism evidence="1 2">
    <name type="scientific">Elysia marginata</name>
    <dbReference type="NCBI Taxonomy" id="1093978"/>
    <lineage>
        <taxon>Eukaryota</taxon>
        <taxon>Metazoa</taxon>
        <taxon>Spiralia</taxon>
        <taxon>Lophotrochozoa</taxon>
        <taxon>Mollusca</taxon>
        <taxon>Gastropoda</taxon>
        <taxon>Heterobranchia</taxon>
        <taxon>Euthyneura</taxon>
        <taxon>Panpulmonata</taxon>
        <taxon>Sacoglossa</taxon>
        <taxon>Placobranchoidea</taxon>
        <taxon>Plakobranchidae</taxon>
        <taxon>Elysia</taxon>
    </lineage>
</organism>
<evidence type="ECO:0000313" key="1">
    <source>
        <dbReference type="EMBL" id="GFS26524.1"/>
    </source>
</evidence>
<evidence type="ECO:0000313" key="2">
    <source>
        <dbReference type="Proteomes" id="UP000762676"/>
    </source>
</evidence>
<keyword evidence="2" id="KW-1185">Reference proteome</keyword>
<reference evidence="1 2" key="1">
    <citation type="journal article" date="2021" name="Elife">
        <title>Chloroplast acquisition without the gene transfer in kleptoplastic sea slugs, Plakobranchus ocellatus.</title>
        <authorList>
            <person name="Maeda T."/>
            <person name="Takahashi S."/>
            <person name="Yoshida T."/>
            <person name="Shimamura S."/>
            <person name="Takaki Y."/>
            <person name="Nagai Y."/>
            <person name="Toyoda A."/>
            <person name="Suzuki Y."/>
            <person name="Arimoto A."/>
            <person name="Ishii H."/>
            <person name="Satoh N."/>
            <person name="Nishiyama T."/>
            <person name="Hasebe M."/>
            <person name="Maruyama T."/>
            <person name="Minagawa J."/>
            <person name="Obokata J."/>
            <person name="Shigenobu S."/>
        </authorList>
    </citation>
    <scope>NUCLEOTIDE SEQUENCE [LARGE SCALE GENOMIC DNA]</scope>
</reference>
<dbReference type="EMBL" id="BMAT01014125">
    <property type="protein sequence ID" value="GFS26524.1"/>
    <property type="molecule type" value="Genomic_DNA"/>
</dbReference>
<accession>A0AAV4JV08</accession>
<name>A0AAV4JV08_9GAST</name>